<dbReference type="AlphaFoldDB" id="A0A8H7F898"/>
<comment type="caution">
    <text evidence="1">The sequence shown here is derived from an EMBL/GenBank/DDBJ whole genome shotgun (WGS) entry which is preliminary data.</text>
</comment>
<protein>
    <submittedName>
        <fullName evidence="1">Uncharacterized protein</fullName>
    </submittedName>
</protein>
<evidence type="ECO:0000313" key="1">
    <source>
        <dbReference type="EMBL" id="KAF7782661.1"/>
    </source>
</evidence>
<dbReference type="Proteomes" id="UP000629468">
    <property type="component" value="Unassembled WGS sequence"/>
</dbReference>
<dbReference type="EMBL" id="JABXXO010000003">
    <property type="protein sequence ID" value="KAF7782661.1"/>
    <property type="molecule type" value="Genomic_DNA"/>
</dbReference>
<gene>
    <name evidence="1" type="ORF">Agabi119p4_2037</name>
</gene>
<organism evidence="1 2">
    <name type="scientific">Agaricus bisporus var. burnettii</name>
    <dbReference type="NCBI Taxonomy" id="192524"/>
    <lineage>
        <taxon>Eukaryota</taxon>
        <taxon>Fungi</taxon>
        <taxon>Dikarya</taxon>
        <taxon>Basidiomycota</taxon>
        <taxon>Agaricomycotina</taxon>
        <taxon>Agaricomycetes</taxon>
        <taxon>Agaricomycetidae</taxon>
        <taxon>Agaricales</taxon>
        <taxon>Agaricineae</taxon>
        <taxon>Agaricaceae</taxon>
        <taxon>Agaricus</taxon>
    </lineage>
</organism>
<name>A0A8H7F898_AGABI</name>
<reference evidence="1 2" key="1">
    <citation type="journal article" name="Sci. Rep.">
        <title>Telomere-to-telomere assembled and centromere annotated genomes of the two main subspecies of the button mushroom Agaricus bisporus reveal especially polymorphic chromosome ends.</title>
        <authorList>
            <person name="Sonnenberg A.S.M."/>
            <person name="Sedaghat-Telgerd N."/>
            <person name="Lavrijssen B."/>
            <person name="Ohm R.A."/>
            <person name="Hendrickx P.M."/>
            <person name="Scholtmeijer K."/>
            <person name="Baars J.J.P."/>
            <person name="van Peer A."/>
        </authorList>
    </citation>
    <scope>NUCLEOTIDE SEQUENCE [LARGE SCALE GENOMIC DNA]</scope>
    <source>
        <strain evidence="1 2">H119_p4</strain>
    </source>
</reference>
<accession>A0A8H7F898</accession>
<sequence>MRFQLYSNIETPGRIWSLATAVWFNDESYIALHWRLDAMGSNFPFFEVHVQYHVIFANNPPIVEIESFRKSILAFSFYQSSWPDH</sequence>
<evidence type="ECO:0000313" key="2">
    <source>
        <dbReference type="Proteomes" id="UP000629468"/>
    </source>
</evidence>
<proteinExistence type="predicted"/>